<dbReference type="Proteomes" id="UP000024635">
    <property type="component" value="Unassembled WGS sequence"/>
</dbReference>
<gene>
    <name evidence="2" type="primary">Acey_s0044.g993</name>
    <name evidence="2" type="ORF">Y032_0044g993</name>
</gene>
<dbReference type="AlphaFoldDB" id="A0A016UFQ6"/>
<dbReference type="EMBL" id="JARK01001380">
    <property type="protein sequence ID" value="EYC13438.1"/>
    <property type="molecule type" value="Genomic_DNA"/>
</dbReference>
<feature type="compositionally biased region" description="Low complexity" evidence="1">
    <location>
        <begin position="1"/>
        <end position="21"/>
    </location>
</feature>
<name>A0A016UFQ6_9BILA</name>
<feature type="region of interest" description="Disordered" evidence="1">
    <location>
        <begin position="1"/>
        <end position="35"/>
    </location>
</feature>
<protein>
    <submittedName>
        <fullName evidence="2">Uncharacterized protein</fullName>
    </submittedName>
</protein>
<sequence length="79" mass="8474">MPIARKSTNSTKTTKAAQTASELPPPHTSKTSEKEQIISQLQAILEVKAPEALPCLTNFCSSRGLTLETLLKPRSAQGP</sequence>
<evidence type="ECO:0000313" key="3">
    <source>
        <dbReference type="Proteomes" id="UP000024635"/>
    </source>
</evidence>
<organism evidence="2 3">
    <name type="scientific">Ancylostoma ceylanicum</name>
    <dbReference type="NCBI Taxonomy" id="53326"/>
    <lineage>
        <taxon>Eukaryota</taxon>
        <taxon>Metazoa</taxon>
        <taxon>Ecdysozoa</taxon>
        <taxon>Nematoda</taxon>
        <taxon>Chromadorea</taxon>
        <taxon>Rhabditida</taxon>
        <taxon>Rhabditina</taxon>
        <taxon>Rhabditomorpha</taxon>
        <taxon>Strongyloidea</taxon>
        <taxon>Ancylostomatidae</taxon>
        <taxon>Ancylostomatinae</taxon>
        <taxon>Ancylostoma</taxon>
    </lineage>
</organism>
<evidence type="ECO:0000256" key="1">
    <source>
        <dbReference type="SAM" id="MobiDB-lite"/>
    </source>
</evidence>
<proteinExistence type="predicted"/>
<comment type="caution">
    <text evidence="2">The sequence shown here is derived from an EMBL/GenBank/DDBJ whole genome shotgun (WGS) entry which is preliminary data.</text>
</comment>
<keyword evidence="3" id="KW-1185">Reference proteome</keyword>
<reference evidence="3" key="1">
    <citation type="journal article" date="2015" name="Nat. Genet.">
        <title>The genome and transcriptome of the zoonotic hookworm Ancylostoma ceylanicum identify infection-specific gene families.</title>
        <authorList>
            <person name="Schwarz E.M."/>
            <person name="Hu Y."/>
            <person name="Antoshechkin I."/>
            <person name="Miller M.M."/>
            <person name="Sternberg P.W."/>
            <person name="Aroian R.V."/>
        </authorList>
    </citation>
    <scope>NUCLEOTIDE SEQUENCE</scope>
    <source>
        <strain evidence="3">HY135</strain>
    </source>
</reference>
<accession>A0A016UFQ6</accession>
<evidence type="ECO:0000313" key="2">
    <source>
        <dbReference type="EMBL" id="EYC13438.1"/>
    </source>
</evidence>